<evidence type="ECO:0000313" key="3">
    <source>
        <dbReference type="Proteomes" id="UP001558535"/>
    </source>
</evidence>
<accession>A0ABV3WLY5</accession>
<sequence>RPRPPLPHDRIPSLIRLQQSRASSFGVGQNPMNHSQELEPPQIRGGSGTSFRRRCRSLSFDVIQEACRDVSVEVGKRQAARRRRATPILLGDALEQQRDRIPAGANIRYAGATLPRQVLGEVTEHGRTRCATASDLSHAALAACPAMQAQVQR</sequence>
<dbReference type="EMBL" id="JBFPKE010000038">
    <property type="protein sequence ID" value="MEX3754219.1"/>
    <property type="molecule type" value="Genomic_DNA"/>
</dbReference>
<keyword evidence="3" id="KW-1185">Reference proteome</keyword>
<organism evidence="2 3">
    <name type="scientific">Paraburkholderia phenoliruptrix</name>
    <dbReference type="NCBI Taxonomy" id="252970"/>
    <lineage>
        <taxon>Bacteria</taxon>
        <taxon>Pseudomonadati</taxon>
        <taxon>Pseudomonadota</taxon>
        <taxon>Betaproteobacteria</taxon>
        <taxon>Burkholderiales</taxon>
        <taxon>Burkholderiaceae</taxon>
        <taxon>Paraburkholderia</taxon>
    </lineage>
</organism>
<evidence type="ECO:0000256" key="1">
    <source>
        <dbReference type="SAM" id="MobiDB-lite"/>
    </source>
</evidence>
<gene>
    <name evidence="2" type="ORF">AB3X84_30095</name>
</gene>
<dbReference type="RefSeq" id="WP_368581058.1">
    <property type="nucleotide sequence ID" value="NZ_JBFPKB010000039.1"/>
</dbReference>
<feature type="region of interest" description="Disordered" evidence="1">
    <location>
        <begin position="25"/>
        <end position="50"/>
    </location>
</feature>
<dbReference type="Proteomes" id="UP001558535">
    <property type="component" value="Unassembled WGS sequence"/>
</dbReference>
<comment type="caution">
    <text evidence="2">The sequence shown here is derived from an EMBL/GenBank/DDBJ whole genome shotgun (WGS) entry which is preliminary data.</text>
</comment>
<feature type="non-terminal residue" evidence="2">
    <location>
        <position position="1"/>
    </location>
</feature>
<protein>
    <submittedName>
        <fullName evidence="2">Uncharacterized protein</fullName>
    </submittedName>
</protein>
<name>A0ABV3WLY5_9BURK</name>
<evidence type="ECO:0000313" key="2">
    <source>
        <dbReference type="EMBL" id="MEX3754219.1"/>
    </source>
</evidence>
<reference evidence="2 3" key="1">
    <citation type="submission" date="2024-07" db="EMBL/GenBank/DDBJ databases">
        <title>A survey of Mimosa microsymbionts across Brazilian biomes reveals a high diversity of Paraburkholderia nodulating endemic species, but also that Cupriavidus is common as a symbiont of widespread species.</title>
        <authorList>
            <person name="Rouws L."/>
            <person name="Barauna A."/>
            <person name="Beukes C."/>
            <person name="Rouws J.R.C."/>
            <person name="De Faria S.M."/>
            <person name="Gross E."/>
            <person name="Bueno Dos Reis Junior F."/>
            <person name="Simon M.F."/>
            <person name="Maluk M."/>
            <person name="Odee D.W."/>
            <person name="Kenicer G."/>
            <person name="Young J.P.W."/>
            <person name="Reis V.M."/>
            <person name="Zilli J."/>
            <person name="James E.K."/>
        </authorList>
    </citation>
    <scope>NUCLEOTIDE SEQUENCE [LARGE SCALE GENOMIC DNA]</scope>
    <source>
        <strain evidence="2 3">BR14375</strain>
    </source>
</reference>
<proteinExistence type="predicted"/>
<feature type="compositionally biased region" description="Polar residues" evidence="1">
    <location>
        <begin position="25"/>
        <end position="35"/>
    </location>
</feature>